<dbReference type="RefSeq" id="WP_061612842.1">
    <property type="nucleotide sequence ID" value="NZ_JEMA01001131.1"/>
</dbReference>
<dbReference type="Pfam" id="PF13561">
    <property type="entry name" value="adh_short_C2"/>
    <property type="match status" value="1"/>
</dbReference>
<dbReference type="InterPro" id="IPR002347">
    <property type="entry name" value="SDR_fam"/>
</dbReference>
<comment type="similarity">
    <text evidence="1">Belongs to the short-chain dehydrogenases/reductases (SDR) family.</text>
</comment>
<dbReference type="OrthoDB" id="9786360at2"/>
<dbReference type="AlphaFoldDB" id="A0A150Q1Z3"/>
<evidence type="ECO:0000313" key="3">
    <source>
        <dbReference type="EMBL" id="KYF62031.1"/>
    </source>
</evidence>
<comment type="caution">
    <text evidence="3">The sequence shown here is derived from an EMBL/GenBank/DDBJ whole genome shotgun (WGS) entry which is preliminary data.</text>
</comment>
<dbReference type="PANTHER" id="PTHR43639">
    <property type="entry name" value="OXIDOREDUCTASE, SHORT-CHAIN DEHYDROGENASE/REDUCTASE FAMILY (AFU_ORTHOLOGUE AFUA_5G02870)"/>
    <property type="match status" value="1"/>
</dbReference>
<evidence type="ECO:0000256" key="1">
    <source>
        <dbReference type="ARBA" id="ARBA00006484"/>
    </source>
</evidence>
<dbReference type="InterPro" id="IPR036291">
    <property type="entry name" value="NAD(P)-bd_dom_sf"/>
</dbReference>
<reference evidence="3 4" key="1">
    <citation type="submission" date="2014-02" db="EMBL/GenBank/DDBJ databases">
        <title>The small core and large imbalanced accessory genome model reveals a collaborative survival strategy of Sorangium cellulosum strains in nature.</title>
        <authorList>
            <person name="Han K."/>
            <person name="Peng R."/>
            <person name="Blom J."/>
            <person name="Li Y.-Z."/>
        </authorList>
    </citation>
    <scope>NUCLEOTIDE SEQUENCE [LARGE SCALE GENOMIC DNA]</scope>
    <source>
        <strain evidence="3 4">So0008-312</strain>
    </source>
</reference>
<dbReference type="FunFam" id="3.40.50.720:FF:000084">
    <property type="entry name" value="Short-chain dehydrogenase reductase"/>
    <property type="match status" value="1"/>
</dbReference>
<evidence type="ECO:0000313" key="4">
    <source>
        <dbReference type="Proteomes" id="UP000075260"/>
    </source>
</evidence>
<dbReference type="SUPFAM" id="SSF51735">
    <property type="entry name" value="NAD(P)-binding Rossmann-fold domains"/>
    <property type="match status" value="1"/>
</dbReference>
<sequence>MPHAPLTGRVALVTGAGTRLGAATARLLAAAGADIAVHYATSRAGADAIVGEARSLGRRAVALQADLQDRAALAGLARAALDWSSGRLDLLVHNAANFDRVPPAELSADAWDRAMALNATAPYLLTLELAPALRACRGSVVAIVCLSAERPWRNYIPYSVSKAALAHLVRGLAVGLAPDVRVNGIAPGTVLPPSSYDEATLARLRERIPLQRLGEAEDIARAVVFLAENDFITGQILAIDGGASVA</sequence>
<dbReference type="Gene3D" id="3.40.50.720">
    <property type="entry name" value="NAD(P)-binding Rossmann-like Domain"/>
    <property type="match status" value="1"/>
</dbReference>
<dbReference type="PANTHER" id="PTHR43639:SF1">
    <property type="entry name" value="SHORT-CHAIN DEHYDROGENASE_REDUCTASE FAMILY PROTEIN"/>
    <property type="match status" value="1"/>
</dbReference>
<accession>A0A150Q1Z3</accession>
<dbReference type="Proteomes" id="UP000075260">
    <property type="component" value="Unassembled WGS sequence"/>
</dbReference>
<dbReference type="EMBL" id="JEMA01001131">
    <property type="protein sequence ID" value="KYF62031.1"/>
    <property type="molecule type" value="Genomic_DNA"/>
</dbReference>
<dbReference type="GO" id="GO:0016491">
    <property type="term" value="F:oxidoreductase activity"/>
    <property type="evidence" value="ECO:0007669"/>
    <property type="project" value="UniProtKB-KW"/>
</dbReference>
<dbReference type="PRINTS" id="PR00081">
    <property type="entry name" value="GDHRDH"/>
</dbReference>
<name>A0A150Q1Z3_SORCE</name>
<keyword evidence="2" id="KW-0560">Oxidoreductase</keyword>
<gene>
    <name evidence="3" type="ORF">BE15_25200</name>
</gene>
<evidence type="ECO:0000256" key="2">
    <source>
        <dbReference type="ARBA" id="ARBA00023002"/>
    </source>
</evidence>
<proteinExistence type="inferred from homology"/>
<protein>
    <submittedName>
        <fullName evidence="3">Dehydrogenase</fullName>
    </submittedName>
</protein>
<organism evidence="3 4">
    <name type="scientific">Sorangium cellulosum</name>
    <name type="common">Polyangium cellulosum</name>
    <dbReference type="NCBI Taxonomy" id="56"/>
    <lineage>
        <taxon>Bacteria</taxon>
        <taxon>Pseudomonadati</taxon>
        <taxon>Myxococcota</taxon>
        <taxon>Polyangia</taxon>
        <taxon>Polyangiales</taxon>
        <taxon>Polyangiaceae</taxon>
        <taxon>Sorangium</taxon>
    </lineage>
</organism>